<accession>A0A5M9P3V2</accession>
<dbReference type="CDD" id="cd00093">
    <property type="entry name" value="HTH_XRE"/>
    <property type="match status" value="1"/>
</dbReference>
<feature type="domain" description="HTH cro/C1-type" evidence="1">
    <location>
        <begin position="12"/>
        <end position="66"/>
    </location>
</feature>
<dbReference type="Proteomes" id="UP000322521">
    <property type="component" value="Unassembled WGS sequence"/>
</dbReference>
<protein>
    <submittedName>
        <fullName evidence="2">Helix-turn-helix transcriptional regulator</fullName>
    </submittedName>
</protein>
<dbReference type="RefSeq" id="WP_086713202.1">
    <property type="nucleotide sequence ID" value="NZ_AP025492.1"/>
</dbReference>
<name>A0A5M9P3V2_9VIBR</name>
<dbReference type="EMBL" id="VXJS01000003">
    <property type="protein sequence ID" value="KAA8678551.1"/>
    <property type="molecule type" value="Genomic_DNA"/>
</dbReference>
<dbReference type="InterPro" id="IPR010982">
    <property type="entry name" value="Lambda_DNA-bd_dom_sf"/>
</dbReference>
<reference evidence="2 3" key="1">
    <citation type="submission" date="2019-09" db="EMBL/GenBank/DDBJ databases">
        <title>Draft genome sequence of various Type strains from the CCUG.</title>
        <authorList>
            <person name="Pineiro-Iglesias B."/>
            <person name="Tunovic T."/>
            <person name="Unosson C."/>
            <person name="Inganas E."/>
            <person name="Ohlen M."/>
            <person name="Cardew S."/>
            <person name="Jensie-Markopoulos S."/>
            <person name="Salva-Serra F."/>
            <person name="Jaen-Luchoro D."/>
            <person name="Karlsson R."/>
            <person name="Svensson-Stadler L."/>
            <person name="Chun J."/>
            <person name="Moore E."/>
        </authorList>
    </citation>
    <scope>NUCLEOTIDE SEQUENCE [LARGE SCALE GENOMIC DNA]</scope>
    <source>
        <strain evidence="2 3">CCUG 56969T</strain>
    </source>
</reference>
<dbReference type="OrthoDB" id="9342548at2"/>
<dbReference type="InterPro" id="IPR001387">
    <property type="entry name" value="Cro/C1-type_HTH"/>
</dbReference>
<dbReference type="AlphaFoldDB" id="A0A5M9P3V2"/>
<dbReference type="Gene3D" id="1.10.260.40">
    <property type="entry name" value="lambda repressor-like DNA-binding domains"/>
    <property type="match status" value="1"/>
</dbReference>
<dbReference type="Pfam" id="PF01381">
    <property type="entry name" value="HTH_3"/>
    <property type="match status" value="1"/>
</dbReference>
<dbReference type="GO" id="GO:0003677">
    <property type="term" value="F:DNA binding"/>
    <property type="evidence" value="ECO:0007669"/>
    <property type="project" value="InterPro"/>
</dbReference>
<gene>
    <name evidence="2" type="ORF">F4W18_07425</name>
</gene>
<dbReference type="SUPFAM" id="SSF47413">
    <property type="entry name" value="lambda repressor-like DNA-binding domains"/>
    <property type="match status" value="1"/>
</dbReference>
<evidence type="ECO:0000313" key="3">
    <source>
        <dbReference type="Proteomes" id="UP000322521"/>
    </source>
</evidence>
<comment type="caution">
    <text evidence="2">The sequence shown here is derived from an EMBL/GenBank/DDBJ whole genome shotgun (WGS) entry which is preliminary data.</text>
</comment>
<keyword evidence="3" id="KW-1185">Reference proteome</keyword>
<evidence type="ECO:0000259" key="1">
    <source>
        <dbReference type="PROSITE" id="PS50943"/>
    </source>
</evidence>
<evidence type="ECO:0000313" key="2">
    <source>
        <dbReference type="EMBL" id="KAA8678551.1"/>
    </source>
</evidence>
<organism evidence="2 3">
    <name type="scientific">Vibrio gigantis</name>
    <dbReference type="NCBI Taxonomy" id="296199"/>
    <lineage>
        <taxon>Bacteria</taxon>
        <taxon>Pseudomonadati</taxon>
        <taxon>Pseudomonadota</taxon>
        <taxon>Gammaproteobacteria</taxon>
        <taxon>Vibrionales</taxon>
        <taxon>Vibrionaceae</taxon>
        <taxon>Vibrio</taxon>
    </lineage>
</organism>
<dbReference type="SMART" id="SM00530">
    <property type="entry name" value="HTH_XRE"/>
    <property type="match status" value="1"/>
</dbReference>
<dbReference type="PROSITE" id="PS50943">
    <property type="entry name" value="HTH_CROC1"/>
    <property type="match status" value="1"/>
</dbReference>
<proteinExistence type="predicted"/>
<sequence>MDALDDEICTAIKRHLKKAGISYKEVSEFSGISEIGIKRLLNGHQSLSILKLQKICKLIQLPLSAIITEAEEALASVSLFTGEQDAAFCIEPALFTIFQEIVNEGADAQQLMASFDLNEPSLHIYLRKLEQLNLITMLLGLKFHVIVPANIAFSEQARFSVMFKNQVIDALKQAVQYIDANDKQAYFITTKLRLTEDEFKEYNTKLEELMFKTLKISQSHSRVSEGVNDYAIVDMGAKGIFHPKLKAPVNLV</sequence>